<keyword evidence="11" id="KW-1015">Disulfide bond</keyword>
<feature type="transmembrane region" description="Helical" evidence="13">
    <location>
        <begin position="57"/>
        <end position="81"/>
    </location>
</feature>
<keyword evidence="8 13" id="KW-1133">Transmembrane helix</keyword>
<comment type="caution">
    <text evidence="15">The sequence shown here is derived from an EMBL/GenBank/DDBJ whole genome shotgun (WGS) entry which is preliminary data.</text>
</comment>
<evidence type="ECO:0000256" key="12">
    <source>
        <dbReference type="ARBA" id="ARBA00023303"/>
    </source>
</evidence>
<gene>
    <name evidence="15" type="ORF">XAT740_LOCUS9360</name>
</gene>
<evidence type="ECO:0000313" key="15">
    <source>
        <dbReference type="EMBL" id="CAF0927019.1"/>
    </source>
</evidence>
<dbReference type="Gene3D" id="2.60.220.50">
    <property type="match status" value="1"/>
</dbReference>
<dbReference type="EMBL" id="CAJNOR010000481">
    <property type="protein sequence ID" value="CAF0927019.1"/>
    <property type="molecule type" value="Genomic_DNA"/>
</dbReference>
<evidence type="ECO:0000256" key="13">
    <source>
        <dbReference type="SAM" id="Phobius"/>
    </source>
</evidence>
<evidence type="ECO:0000256" key="10">
    <source>
        <dbReference type="ARBA" id="ARBA00023136"/>
    </source>
</evidence>
<evidence type="ECO:0000256" key="4">
    <source>
        <dbReference type="ARBA" id="ARBA00022614"/>
    </source>
</evidence>
<dbReference type="Proteomes" id="UP000663828">
    <property type="component" value="Unassembled WGS sequence"/>
</dbReference>
<comment type="subcellular location">
    <subcellularLocation>
        <location evidence="1">Cell membrane</location>
        <topology evidence="1">Single-pass membrane protein</topology>
    </subcellularLocation>
</comment>
<evidence type="ECO:0000256" key="2">
    <source>
        <dbReference type="ARBA" id="ARBA00022448"/>
    </source>
</evidence>
<keyword evidence="7" id="KW-0677">Repeat</keyword>
<dbReference type="InterPro" id="IPR000276">
    <property type="entry name" value="GPCR_Rhodpsn"/>
</dbReference>
<sequence length="1196" mass="137461">MKMNLSLADKRIEHAIEQTNRIFPFVVLPLATIGNTLCFLVFCRAKFQKRLTRTSSICLRLLCVNDLILLYLFSIDVILKLYMNPSMRIYTSPATCRLYKFIRYSFLDMSAYIQLGLTTDRFICCVHHAYYSHWRKKYYLYYLLMTAYACILLKNSSFLSPLYGFTVVTKNRTVTKCSVKLSAKNFAVYMAYGQSLIDVVFITFIPFFLILYFNSRILREVLYIRTQCWSTLTRWMHLTPVEQKEPTRNPIIVSSCSHARRRRRLHLTFALGCISFVFVLSTAPYKIFKVVERHDKLQRDKLKYGTSKSMNIQLAEVIIDSLEYLSCSTPFFVCLTTSSKSTGQVPRNNRNISCSSLSNNTAVRLLCPNSLAVQDLSFDNLQQDLDNTVEYIEIVGPVGFTGPLTAIPVSACRFKQLKFLRLSNNQITTPMPAPLLSCFARLERLDLNDNYLREVPVAWTSQMHNLKAIHLSRNRLQSITPQMFSNISNVDFIDLSENLLTSVELWLLQINKLIDYSSNPITRFTNYHNYSLANYRSSITEKIVIYKTQKFLDFDDGVLEMYNRCEEIDETYPKIIMEAIKRIHDTNPGLLNWNCSCKFYHLRKYLMAKANNGTFAQWACPNENDLSYDEKCNCQSSFASGSNTPSFCKIQDWTANKCGANRLENCTDLQTLSSTMYSELMMVPVNNMIKVSKFVHLLENFYQKFDDLLSSQSVTLPIRADLQNLTTIIENLLESIGTTINITSNSIAILSVRKESSIYSFCQSEEANSTFSYLTDINQTNITTSITIDQLSISSFLPTDIYTFYFLPSLLFQHAQNNQRKIIVSPIVGVHLPKQIPRLITMSFTDKVRSFGSYSCEFWQAGDWNSTGCFYWRDAKSNSHSCQCNHTTSFALLFTPDKSIPQAYIPSITIALLSIVCFFVSIILSLCRQSKSIRHLSIGNIFNLISSITLFSLLTVLLIRGYQSSKAQSNIDIEICSKAEQNLSTSIYFFLILSFASKTFLGICYFFTIFFHFTFVQYTKLSNKWLYASFLLAILIALIPTIVIRVILNQSPKLFVRYDGICWLHTSMIFRFVSIPILMFISLNLLIIFAISTRLFQFVLGRKKAPTNEKRVHISLLIWLSLCISLGIAWIVGPFLEIISSESNRSARTVIQWIFSIFIGLEGVWVLIINIIFYFNQTGNGKKQPRNMNKSHKSDF</sequence>
<dbReference type="SUPFAM" id="SSF52075">
    <property type="entry name" value="Outer arm dynein light chain 1"/>
    <property type="match status" value="1"/>
</dbReference>
<dbReference type="InterPro" id="IPR003591">
    <property type="entry name" value="Leu-rich_rpt_typical-subtyp"/>
</dbReference>
<feature type="transmembrane region" description="Helical" evidence="13">
    <location>
        <begin position="1112"/>
        <end position="1133"/>
    </location>
</feature>
<feature type="transmembrane region" description="Helical" evidence="13">
    <location>
        <begin position="1025"/>
        <end position="1048"/>
    </location>
</feature>
<name>A0A814BBP8_ADIRI</name>
<dbReference type="InterPro" id="IPR000203">
    <property type="entry name" value="GPS"/>
</dbReference>
<evidence type="ECO:0000256" key="3">
    <source>
        <dbReference type="ARBA" id="ARBA00022475"/>
    </source>
</evidence>
<proteinExistence type="predicted"/>
<protein>
    <recommendedName>
        <fullName evidence="14">G-protein coupled receptors family 1 profile domain-containing protein</fullName>
    </recommendedName>
</protein>
<evidence type="ECO:0000256" key="7">
    <source>
        <dbReference type="ARBA" id="ARBA00022737"/>
    </source>
</evidence>
<keyword evidence="10 13" id="KW-0472">Membrane</keyword>
<dbReference type="Pfam" id="PF13855">
    <property type="entry name" value="LRR_8"/>
    <property type="match status" value="1"/>
</dbReference>
<evidence type="ECO:0000256" key="8">
    <source>
        <dbReference type="ARBA" id="ARBA00022989"/>
    </source>
</evidence>
<keyword evidence="4" id="KW-0433">Leucine-rich repeat</keyword>
<dbReference type="Gene3D" id="3.80.10.10">
    <property type="entry name" value="Ribonuclease Inhibitor"/>
    <property type="match status" value="1"/>
</dbReference>
<evidence type="ECO:0000256" key="11">
    <source>
        <dbReference type="ARBA" id="ARBA00023157"/>
    </source>
</evidence>
<dbReference type="AlphaFoldDB" id="A0A814BBP8"/>
<dbReference type="InterPro" id="IPR046338">
    <property type="entry name" value="GAIN_dom_sf"/>
</dbReference>
<keyword evidence="12" id="KW-0407">Ion channel</keyword>
<dbReference type="SMART" id="SM00369">
    <property type="entry name" value="LRR_TYP"/>
    <property type="match status" value="3"/>
</dbReference>
<keyword evidence="3" id="KW-1003">Cell membrane</keyword>
<evidence type="ECO:0000256" key="9">
    <source>
        <dbReference type="ARBA" id="ARBA00023065"/>
    </source>
</evidence>
<dbReference type="Gene3D" id="1.20.1070.10">
    <property type="entry name" value="Rhodopsin 7-helix transmembrane proteins"/>
    <property type="match status" value="2"/>
</dbReference>
<accession>A0A814BBP8</accession>
<evidence type="ECO:0000256" key="5">
    <source>
        <dbReference type="ARBA" id="ARBA00022692"/>
    </source>
</evidence>
<evidence type="ECO:0000256" key="6">
    <source>
        <dbReference type="ARBA" id="ARBA00022729"/>
    </source>
</evidence>
<feature type="transmembrane region" description="Helical" evidence="13">
    <location>
        <begin position="1153"/>
        <end position="1176"/>
    </location>
</feature>
<feature type="transmembrane region" description="Helical" evidence="13">
    <location>
        <begin position="903"/>
        <end position="926"/>
    </location>
</feature>
<dbReference type="InterPro" id="IPR001611">
    <property type="entry name" value="Leu-rich_rpt"/>
</dbReference>
<feature type="transmembrane region" description="Helical" evidence="13">
    <location>
        <begin position="22"/>
        <end position="45"/>
    </location>
</feature>
<feature type="transmembrane region" description="Helical" evidence="13">
    <location>
        <begin position="1068"/>
        <end position="1091"/>
    </location>
</feature>
<dbReference type="InterPro" id="IPR017452">
    <property type="entry name" value="GPCR_Rhodpsn_7TM"/>
</dbReference>
<dbReference type="InterPro" id="IPR051432">
    <property type="entry name" value="KCNMA1_auxiliary"/>
</dbReference>
<feature type="transmembrane region" description="Helical" evidence="13">
    <location>
        <begin position="186"/>
        <end position="213"/>
    </location>
</feature>
<organism evidence="15 16">
    <name type="scientific">Adineta ricciae</name>
    <name type="common">Rotifer</name>
    <dbReference type="NCBI Taxonomy" id="249248"/>
    <lineage>
        <taxon>Eukaryota</taxon>
        <taxon>Metazoa</taxon>
        <taxon>Spiralia</taxon>
        <taxon>Gnathifera</taxon>
        <taxon>Rotifera</taxon>
        <taxon>Eurotatoria</taxon>
        <taxon>Bdelloidea</taxon>
        <taxon>Adinetida</taxon>
        <taxon>Adinetidae</taxon>
        <taxon>Adineta</taxon>
    </lineage>
</organism>
<dbReference type="SUPFAM" id="SSF81321">
    <property type="entry name" value="Family A G protein-coupled receptor-like"/>
    <property type="match status" value="1"/>
</dbReference>
<dbReference type="Pfam" id="PF01825">
    <property type="entry name" value="GPS"/>
    <property type="match status" value="1"/>
</dbReference>
<keyword evidence="16" id="KW-1185">Reference proteome</keyword>
<keyword evidence="9" id="KW-0406">Ion transport</keyword>
<dbReference type="GO" id="GO:0034220">
    <property type="term" value="P:monoatomic ion transmembrane transport"/>
    <property type="evidence" value="ECO:0007669"/>
    <property type="project" value="UniProtKB-KW"/>
</dbReference>
<dbReference type="InterPro" id="IPR032675">
    <property type="entry name" value="LRR_dom_sf"/>
</dbReference>
<evidence type="ECO:0000313" key="16">
    <source>
        <dbReference type="Proteomes" id="UP000663828"/>
    </source>
</evidence>
<dbReference type="PROSITE" id="PS50262">
    <property type="entry name" value="G_PROTEIN_RECEP_F1_2"/>
    <property type="match status" value="1"/>
</dbReference>
<dbReference type="PANTHER" id="PTHR46473:SF10">
    <property type="entry name" value="LD45603P-RELATED"/>
    <property type="match status" value="1"/>
</dbReference>
<evidence type="ECO:0000256" key="1">
    <source>
        <dbReference type="ARBA" id="ARBA00004162"/>
    </source>
</evidence>
<dbReference type="GO" id="GO:0004930">
    <property type="term" value="F:G protein-coupled receptor activity"/>
    <property type="evidence" value="ECO:0007669"/>
    <property type="project" value="InterPro"/>
</dbReference>
<evidence type="ECO:0000259" key="14">
    <source>
        <dbReference type="PROSITE" id="PS50262"/>
    </source>
</evidence>
<keyword evidence="2" id="KW-0813">Transport</keyword>
<dbReference type="Pfam" id="PF00001">
    <property type="entry name" value="7tm_1"/>
    <property type="match status" value="1"/>
</dbReference>
<feature type="transmembrane region" description="Helical" evidence="13">
    <location>
        <begin position="267"/>
        <end position="288"/>
    </location>
</feature>
<keyword evidence="6" id="KW-0732">Signal</keyword>
<feature type="transmembrane region" description="Helical" evidence="13">
    <location>
        <begin position="938"/>
        <end position="959"/>
    </location>
</feature>
<dbReference type="GO" id="GO:0005886">
    <property type="term" value="C:plasma membrane"/>
    <property type="evidence" value="ECO:0007669"/>
    <property type="project" value="UniProtKB-SubCell"/>
</dbReference>
<feature type="transmembrane region" description="Helical" evidence="13">
    <location>
        <begin position="139"/>
        <end position="166"/>
    </location>
</feature>
<feature type="domain" description="G-protein coupled receptors family 1 profile" evidence="14">
    <location>
        <begin position="34"/>
        <end position="334"/>
    </location>
</feature>
<feature type="transmembrane region" description="Helical" evidence="13">
    <location>
        <begin position="987"/>
        <end position="1013"/>
    </location>
</feature>
<dbReference type="PANTHER" id="PTHR46473">
    <property type="entry name" value="GH08155P"/>
    <property type="match status" value="1"/>
</dbReference>
<keyword evidence="5 13" id="KW-0812">Transmembrane</keyword>
<reference evidence="15" key="1">
    <citation type="submission" date="2021-02" db="EMBL/GenBank/DDBJ databases">
        <authorList>
            <person name="Nowell W R."/>
        </authorList>
    </citation>
    <scope>NUCLEOTIDE SEQUENCE</scope>
</reference>